<organism evidence="3 4">
    <name type="scientific">Streptomyces niveus</name>
    <name type="common">Streptomyces spheroides</name>
    <dbReference type="NCBI Taxonomy" id="193462"/>
    <lineage>
        <taxon>Bacteria</taxon>
        <taxon>Bacillati</taxon>
        <taxon>Actinomycetota</taxon>
        <taxon>Actinomycetes</taxon>
        <taxon>Kitasatosporales</taxon>
        <taxon>Streptomycetaceae</taxon>
        <taxon>Streptomyces</taxon>
    </lineage>
</organism>
<dbReference type="InterPro" id="IPR029058">
    <property type="entry name" value="AB_hydrolase_fold"/>
</dbReference>
<gene>
    <name evidence="3" type="ORF">OG442_18460</name>
</gene>
<dbReference type="GO" id="GO:0016787">
    <property type="term" value="F:hydrolase activity"/>
    <property type="evidence" value="ECO:0007669"/>
    <property type="project" value="UniProtKB-KW"/>
</dbReference>
<reference evidence="3" key="1">
    <citation type="submission" date="2022-10" db="EMBL/GenBank/DDBJ databases">
        <title>The complete genomes of actinobacterial strains from the NBC collection.</title>
        <authorList>
            <person name="Joergensen T.S."/>
            <person name="Alvarez Arevalo M."/>
            <person name="Sterndorff E.B."/>
            <person name="Faurdal D."/>
            <person name="Vuksanovic O."/>
            <person name="Mourched A.-S."/>
            <person name="Charusanti P."/>
            <person name="Shaw S."/>
            <person name="Blin K."/>
            <person name="Weber T."/>
        </authorList>
    </citation>
    <scope>NUCLEOTIDE SEQUENCE</scope>
    <source>
        <strain evidence="3">NBC_01432</strain>
    </source>
</reference>
<keyword evidence="3" id="KW-0378">Hydrolase</keyword>
<dbReference type="EMBL" id="CP109495">
    <property type="protein sequence ID" value="WUX53366.1"/>
    <property type="molecule type" value="Genomic_DNA"/>
</dbReference>
<dbReference type="Pfam" id="PF06259">
    <property type="entry name" value="Abhydrolase_8"/>
    <property type="match status" value="1"/>
</dbReference>
<sequence length="601" mass="63756">MTGTAPTWQQLRDLKRPEFEDAGDGWHEVSGRADADRVRTDKAMTAKLRDTQDSESAKAALARLERLSRNYEYIHTESGLVRTTLNGLAAELADPQRELSQALEEAAGLKFTVHEDASISYPSAVVCGNPQFGETGEKKVPGGTALGSSRFPLESNPGLNGEPGFDYNPNPNAAMAQDIADRIARAVRSAAEIDRRYASALRKLKAAAGLDVTEATLKDMAGDASAVRTAAKDYLADNVPFDKSPAERKEWWDGLTEEQRREYLDVAPDLVGNLDGIPSLVRDEANRNYLPVLIDSLERQGDKEAETMLDGLRGIEEKLGKPTIPPMYLLGIGDEGNGRAIVAYGNPDTSKNVSAYVPGLATKLDGDFAGGTVQRALDTAIGAQGHDPSSASIVWLGYDAPQNVDVISTGDAERGAPAYNEFMNGLGVTNENKDPHLTAIGHSYGSLTVGTAAQQNGGIPGADDIILLGSPGVGVDKAEDLGVGKDHVYVGAADNDLVTQLPSKQQTGVGFIGAGAGPLGAYLLGDIADQGDDDLYFGKDPASQAFGANRFLVDDGVSILEGGKMSAHSQYFTPNKDSVSANNIALIVAGVPQEIKTEEWR</sequence>
<keyword evidence="4" id="KW-1185">Reference proteome</keyword>
<name>A0ABZ2A449_STRNV</name>
<feature type="compositionally biased region" description="Basic and acidic residues" evidence="1">
    <location>
        <begin position="12"/>
        <end position="28"/>
    </location>
</feature>
<evidence type="ECO:0000259" key="2">
    <source>
        <dbReference type="Pfam" id="PF06259"/>
    </source>
</evidence>
<protein>
    <submittedName>
        <fullName evidence="3">Alpha/beta hydrolase family protein</fullName>
    </submittedName>
</protein>
<evidence type="ECO:0000313" key="3">
    <source>
        <dbReference type="EMBL" id="WUX53366.1"/>
    </source>
</evidence>
<accession>A0ABZ2A449</accession>
<feature type="domain" description="DUF1023" evidence="2">
    <location>
        <begin position="336"/>
        <end position="502"/>
    </location>
</feature>
<dbReference type="RefSeq" id="WP_329076967.1">
    <property type="nucleotide sequence ID" value="NZ_CP109495.1"/>
</dbReference>
<dbReference type="InterPro" id="IPR010427">
    <property type="entry name" value="DUF1023"/>
</dbReference>
<feature type="compositionally biased region" description="Polar residues" evidence="1">
    <location>
        <begin position="1"/>
        <end position="10"/>
    </location>
</feature>
<evidence type="ECO:0000313" key="4">
    <source>
        <dbReference type="Proteomes" id="UP001432209"/>
    </source>
</evidence>
<dbReference type="Proteomes" id="UP001432209">
    <property type="component" value="Chromosome"/>
</dbReference>
<evidence type="ECO:0000256" key="1">
    <source>
        <dbReference type="SAM" id="MobiDB-lite"/>
    </source>
</evidence>
<dbReference type="SUPFAM" id="SSF53474">
    <property type="entry name" value="alpha/beta-Hydrolases"/>
    <property type="match status" value="1"/>
</dbReference>
<proteinExistence type="predicted"/>
<feature type="region of interest" description="Disordered" evidence="1">
    <location>
        <begin position="1"/>
        <end position="28"/>
    </location>
</feature>